<feature type="non-terminal residue" evidence="2">
    <location>
        <position position="55"/>
    </location>
</feature>
<protein>
    <submittedName>
        <fullName evidence="2">Uncharacterized protein</fullName>
    </submittedName>
</protein>
<accession>A0A0B7AWB2</accession>
<organism evidence="2">
    <name type="scientific">Arion vulgaris</name>
    <dbReference type="NCBI Taxonomy" id="1028688"/>
    <lineage>
        <taxon>Eukaryota</taxon>
        <taxon>Metazoa</taxon>
        <taxon>Spiralia</taxon>
        <taxon>Lophotrochozoa</taxon>
        <taxon>Mollusca</taxon>
        <taxon>Gastropoda</taxon>
        <taxon>Heterobranchia</taxon>
        <taxon>Euthyneura</taxon>
        <taxon>Panpulmonata</taxon>
        <taxon>Eupulmonata</taxon>
        <taxon>Stylommatophora</taxon>
        <taxon>Helicina</taxon>
        <taxon>Arionoidea</taxon>
        <taxon>Arionidae</taxon>
        <taxon>Arion</taxon>
    </lineage>
</organism>
<gene>
    <name evidence="2" type="primary">ORF141259</name>
</gene>
<name>A0A0B7AWB2_9EUPU</name>
<evidence type="ECO:0000256" key="1">
    <source>
        <dbReference type="SAM" id="MobiDB-lite"/>
    </source>
</evidence>
<feature type="region of interest" description="Disordered" evidence="1">
    <location>
        <begin position="1"/>
        <end position="41"/>
    </location>
</feature>
<reference evidence="2" key="1">
    <citation type="submission" date="2014-12" db="EMBL/GenBank/DDBJ databases">
        <title>Insight into the proteome of Arion vulgaris.</title>
        <authorList>
            <person name="Aradska J."/>
            <person name="Bulat T."/>
            <person name="Smidak R."/>
            <person name="Sarate P."/>
            <person name="Gangsoo J."/>
            <person name="Sialana F."/>
            <person name="Bilban M."/>
            <person name="Lubec G."/>
        </authorList>
    </citation>
    <scope>NUCLEOTIDE SEQUENCE</scope>
    <source>
        <tissue evidence="2">Skin</tissue>
    </source>
</reference>
<evidence type="ECO:0000313" key="2">
    <source>
        <dbReference type="EMBL" id="CEK84195.1"/>
    </source>
</evidence>
<proteinExistence type="predicted"/>
<sequence>MRSTRTSHHSALTIKMTREKPETTTVNKGDPATVPDVQGKGDIVFHKKKLAEAHR</sequence>
<dbReference type="AlphaFoldDB" id="A0A0B7AWB2"/>
<dbReference type="EMBL" id="HACG01037330">
    <property type="protein sequence ID" value="CEK84195.1"/>
    <property type="molecule type" value="Transcribed_RNA"/>
</dbReference>